<evidence type="ECO:0000313" key="2">
    <source>
        <dbReference type="Proteomes" id="UP000093748"/>
    </source>
</evidence>
<dbReference type="OrthoDB" id="121143at2"/>
<proteinExistence type="predicted"/>
<accession>A0A1A5IZ61</accession>
<protein>
    <recommendedName>
        <fullName evidence="3">ASCH domain-containing protein</fullName>
    </recommendedName>
</protein>
<dbReference type="RefSeq" id="WP_032929032.1">
    <property type="nucleotide sequence ID" value="NZ_LZTH01000009.1"/>
</dbReference>
<dbReference type="InterPro" id="IPR036388">
    <property type="entry name" value="WH-like_DNA-bd_sf"/>
</dbReference>
<dbReference type="InterPro" id="IPR036390">
    <property type="entry name" value="WH_DNA-bd_sf"/>
</dbReference>
<sequence>MLFRDQTLAAIASGEVTLAFRRRKRPTVKAGRRVRTASGVVLIGDIAIVDISALSESDASSAGFPTLEALREMLGPDDGTPVYRIELTGLEPDERVALRGEASLSDADWHALTLRFARWDKTAPGYFPSILRAIGAHPEVRAADLAAKAGVETPKFKQDVRKLKELGLTESLEIGYRLSPRGEAVLEKLREHRL</sequence>
<comment type="caution">
    <text evidence="1">The sequence shown here is derived from an EMBL/GenBank/DDBJ whole genome shotgun (WGS) entry which is preliminary data.</text>
</comment>
<dbReference type="Gene3D" id="1.10.10.10">
    <property type="entry name" value="Winged helix-like DNA-binding domain superfamily/Winged helix DNA-binding domain"/>
    <property type="match status" value="1"/>
</dbReference>
<dbReference type="GeneID" id="66685675"/>
<evidence type="ECO:0000313" key="1">
    <source>
        <dbReference type="EMBL" id="OBP68139.1"/>
    </source>
</evidence>
<dbReference type="Proteomes" id="UP000093748">
    <property type="component" value="Unassembled WGS sequence"/>
</dbReference>
<gene>
    <name evidence="1" type="ORF">BAE39_26610</name>
</gene>
<evidence type="ECO:0008006" key="3">
    <source>
        <dbReference type="Google" id="ProtNLM"/>
    </source>
</evidence>
<dbReference type="EMBL" id="LZTJ01000036">
    <property type="protein sequence ID" value="OBP68139.1"/>
    <property type="molecule type" value="Genomic_DNA"/>
</dbReference>
<organism evidence="1 2">
    <name type="scientific">Rhizobium loti</name>
    <name type="common">Mesorhizobium loti</name>
    <dbReference type="NCBI Taxonomy" id="381"/>
    <lineage>
        <taxon>Bacteria</taxon>
        <taxon>Pseudomonadati</taxon>
        <taxon>Pseudomonadota</taxon>
        <taxon>Alphaproteobacteria</taxon>
        <taxon>Hyphomicrobiales</taxon>
        <taxon>Phyllobacteriaceae</taxon>
        <taxon>Mesorhizobium</taxon>
    </lineage>
</organism>
<dbReference type="SUPFAM" id="SSF46785">
    <property type="entry name" value="Winged helix' DNA-binding domain"/>
    <property type="match status" value="1"/>
</dbReference>
<dbReference type="AlphaFoldDB" id="A0A1A5IZ61"/>
<reference evidence="2" key="1">
    <citation type="submission" date="2016-06" db="EMBL/GenBank/DDBJ databases">
        <title>NZP2037 Pacbio-Illumina hybrid assembly.</title>
        <authorList>
            <person name="Ramsay J.P."/>
        </authorList>
    </citation>
    <scope>NUCLEOTIDE SEQUENCE [LARGE SCALE GENOMIC DNA]</scope>
    <source>
        <strain evidence="2">R7ANS::ICEMlSym2042</strain>
    </source>
</reference>
<name>A0A1A5IZ61_RHILI</name>